<accession>W4FEJ3</accession>
<dbReference type="VEuPathDB" id="FungiDB:H257_17956"/>
<dbReference type="GeneID" id="20819952"/>
<dbReference type="AlphaFoldDB" id="W4FEJ3"/>
<protein>
    <submittedName>
        <fullName evidence="1">Uncharacterized protein</fullName>
    </submittedName>
</protein>
<name>W4FEJ3_APHAT</name>
<proteinExistence type="predicted"/>
<dbReference type="OrthoDB" id="265761at2759"/>
<sequence length="183" mass="20529">MVARILWNIDVSVLQRATHPTKHSLNDARVGLLDLGLAPHINNAAVAANMELAQWHAACRLLQTGFTHKWSVLAGSNMIWYRREIPPPPLTAYSIHSQVVYWDDTWFFFCHRFECPVTDTFFAEGRSPPHGRLAQVLAQLGLDGTQKTLPMPDIVTGYLAWDAATKAAMESNEDDRHARAKLA</sequence>
<gene>
    <name evidence="1" type="ORF">H257_17956</name>
</gene>
<evidence type="ECO:0000313" key="1">
    <source>
        <dbReference type="EMBL" id="ETV65309.1"/>
    </source>
</evidence>
<dbReference type="InterPro" id="IPR029069">
    <property type="entry name" value="HotDog_dom_sf"/>
</dbReference>
<organism evidence="1">
    <name type="scientific">Aphanomyces astaci</name>
    <name type="common">Crayfish plague agent</name>
    <dbReference type="NCBI Taxonomy" id="112090"/>
    <lineage>
        <taxon>Eukaryota</taxon>
        <taxon>Sar</taxon>
        <taxon>Stramenopiles</taxon>
        <taxon>Oomycota</taxon>
        <taxon>Saprolegniomycetes</taxon>
        <taxon>Saprolegniales</taxon>
        <taxon>Verrucalvaceae</taxon>
        <taxon>Aphanomyces</taxon>
    </lineage>
</organism>
<dbReference type="Pfam" id="PF13279">
    <property type="entry name" value="4HBT_2"/>
    <property type="match status" value="1"/>
</dbReference>
<dbReference type="RefSeq" id="XP_009845235.1">
    <property type="nucleotide sequence ID" value="XM_009846933.1"/>
</dbReference>
<reference evidence="1" key="1">
    <citation type="submission" date="2013-12" db="EMBL/GenBank/DDBJ databases">
        <title>The Genome Sequence of Aphanomyces astaci APO3.</title>
        <authorList>
            <consortium name="The Broad Institute Genomics Platform"/>
            <person name="Russ C."/>
            <person name="Tyler B."/>
            <person name="van West P."/>
            <person name="Dieguez-Uribeondo J."/>
            <person name="Young S.K."/>
            <person name="Zeng Q."/>
            <person name="Gargeya S."/>
            <person name="Fitzgerald M."/>
            <person name="Abouelleil A."/>
            <person name="Alvarado L."/>
            <person name="Chapman S.B."/>
            <person name="Gainer-Dewar J."/>
            <person name="Goldberg J."/>
            <person name="Griggs A."/>
            <person name="Gujja S."/>
            <person name="Hansen M."/>
            <person name="Howarth C."/>
            <person name="Imamovic A."/>
            <person name="Ireland A."/>
            <person name="Larimer J."/>
            <person name="McCowan C."/>
            <person name="Murphy C."/>
            <person name="Pearson M."/>
            <person name="Poon T.W."/>
            <person name="Priest M."/>
            <person name="Roberts A."/>
            <person name="Saif S."/>
            <person name="Shea T."/>
            <person name="Sykes S."/>
            <person name="Wortman J."/>
            <person name="Nusbaum C."/>
            <person name="Birren B."/>
        </authorList>
    </citation>
    <scope>NUCLEOTIDE SEQUENCE [LARGE SCALE GENOMIC DNA]</scope>
    <source>
        <strain evidence="1">APO3</strain>
    </source>
</reference>
<dbReference type="SUPFAM" id="SSF54637">
    <property type="entry name" value="Thioesterase/thiol ester dehydrase-isomerase"/>
    <property type="match status" value="1"/>
</dbReference>
<dbReference type="EMBL" id="KI913241">
    <property type="protein sequence ID" value="ETV65309.1"/>
    <property type="molecule type" value="Genomic_DNA"/>
</dbReference>
<dbReference type="InterPro" id="IPR051490">
    <property type="entry name" value="THEM6_lcsJ_thioesterase"/>
</dbReference>
<dbReference type="PANTHER" id="PTHR12475:SF4">
    <property type="entry name" value="PROTEIN THEM6"/>
    <property type="match status" value="1"/>
</dbReference>
<dbReference type="PANTHER" id="PTHR12475">
    <property type="match status" value="1"/>
</dbReference>